<evidence type="ECO:0000313" key="1">
    <source>
        <dbReference type="EMBL" id="SHH55666.1"/>
    </source>
</evidence>
<sequence length="54" mass="6291">MVHKAETKTAQIKEREEGIIEREYKKTIEIAKNLLDISDDEIISIKTGLLYRES</sequence>
<evidence type="ECO:0000313" key="2">
    <source>
        <dbReference type="Proteomes" id="UP000242520"/>
    </source>
</evidence>
<organism evidence="1 2">
    <name type="scientific">Tepidibacter thalassicus DSM 15285</name>
    <dbReference type="NCBI Taxonomy" id="1123350"/>
    <lineage>
        <taxon>Bacteria</taxon>
        <taxon>Bacillati</taxon>
        <taxon>Bacillota</taxon>
        <taxon>Clostridia</taxon>
        <taxon>Peptostreptococcales</taxon>
        <taxon>Peptostreptococcaceae</taxon>
        <taxon>Tepidibacter</taxon>
    </lineage>
</organism>
<keyword evidence="2" id="KW-1185">Reference proteome</keyword>
<accession>A0A1M5TYH0</accession>
<gene>
    <name evidence="1" type="ORF">SAMN02744040_02337</name>
</gene>
<dbReference type="AlphaFoldDB" id="A0A1M5TYH0"/>
<proteinExistence type="predicted"/>
<protein>
    <submittedName>
        <fullName evidence="1">Uncharacterized protein</fullName>
    </submittedName>
</protein>
<dbReference type="Proteomes" id="UP000242520">
    <property type="component" value="Unassembled WGS sequence"/>
</dbReference>
<dbReference type="EMBL" id="FQXH01000050">
    <property type="protein sequence ID" value="SHH55666.1"/>
    <property type="molecule type" value="Genomic_DNA"/>
</dbReference>
<dbReference type="RefSeq" id="WP_178137507.1">
    <property type="nucleotide sequence ID" value="NZ_FQXH01000050.1"/>
</dbReference>
<reference evidence="2" key="1">
    <citation type="submission" date="2016-11" db="EMBL/GenBank/DDBJ databases">
        <authorList>
            <person name="Varghese N."/>
            <person name="Submissions S."/>
        </authorList>
    </citation>
    <scope>NUCLEOTIDE SEQUENCE [LARGE SCALE GENOMIC DNA]</scope>
    <source>
        <strain evidence="2">DSM 15285</strain>
    </source>
</reference>
<name>A0A1M5TYH0_9FIRM</name>